<dbReference type="InterPro" id="IPR026898">
    <property type="entry name" value="PrsW"/>
</dbReference>
<dbReference type="EMBL" id="JAGSOH010000036">
    <property type="protein sequence ID" value="MBR7827543.1"/>
    <property type="molecule type" value="Genomic_DNA"/>
</dbReference>
<accession>A0A941EBH2</accession>
<feature type="compositionally biased region" description="Low complexity" evidence="1">
    <location>
        <begin position="433"/>
        <end position="443"/>
    </location>
</feature>
<organism evidence="3 4">
    <name type="scientific">Actinospica acidithermotolerans</name>
    <dbReference type="NCBI Taxonomy" id="2828514"/>
    <lineage>
        <taxon>Bacteria</taxon>
        <taxon>Bacillati</taxon>
        <taxon>Actinomycetota</taxon>
        <taxon>Actinomycetes</taxon>
        <taxon>Catenulisporales</taxon>
        <taxon>Actinospicaceae</taxon>
        <taxon>Actinospica</taxon>
    </lineage>
</organism>
<keyword evidence="3" id="KW-0482">Metalloprotease</keyword>
<evidence type="ECO:0000256" key="1">
    <source>
        <dbReference type="SAM" id="MobiDB-lite"/>
    </source>
</evidence>
<feature type="transmembrane region" description="Helical" evidence="2">
    <location>
        <begin position="84"/>
        <end position="103"/>
    </location>
</feature>
<feature type="transmembrane region" description="Helical" evidence="2">
    <location>
        <begin position="322"/>
        <end position="340"/>
    </location>
</feature>
<dbReference type="Pfam" id="PF13367">
    <property type="entry name" value="PrsW-protease"/>
    <property type="match status" value="1"/>
</dbReference>
<feature type="compositionally biased region" description="Low complexity" evidence="1">
    <location>
        <begin position="9"/>
        <end position="35"/>
    </location>
</feature>
<feature type="region of interest" description="Disordered" evidence="1">
    <location>
        <begin position="1"/>
        <end position="47"/>
    </location>
</feature>
<comment type="caution">
    <text evidence="3">The sequence shown here is derived from an EMBL/GenBank/DDBJ whole genome shotgun (WGS) entry which is preliminary data.</text>
</comment>
<feature type="transmembrane region" description="Helical" evidence="2">
    <location>
        <begin position="298"/>
        <end position="316"/>
    </location>
</feature>
<proteinExistence type="predicted"/>
<protein>
    <submittedName>
        <fullName evidence="3">PrsW family intramembrane metalloprotease</fullName>
    </submittedName>
</protein>
<gene>
    <name evidence="3" type="ORF">KDK95_14590</name>
</gene>
<feature type="region of interest" description="Disordered" evidence="1">
    <location>
        <begin position="399"/>
        <end position="443"/>
    </location>
</feature>
<feature type="transmembrane region" description="Helical" evidence="2">
    <location>
        <begin position="142"/>
        <end position="161"/>
    </location>
</feature>
<dbReference type="GO" id="GO:0008237">
    <property type="term" value="F:metallopeptidase activity"/>
    <property type="evidence" value="ECO:0007669"/>
    <property type="project" value="UniProtKB-KW"/>
</dbReference>
<evidence type="ECO:0000256" key="2">
    <source>
        <dbReference type="SAM" id="Phobius"/>
    </source>
</evidence>
<feature type="transmembrane region" description="Helical" evidence="2">
    <location>
        <begin position="173"/>
        <end position="198"/>
    </location>
</feature>
<keyword evidence="4" id="KW-1185">Reference proteome</keyword>
<evidence type="ECO:0000313" key="4">
    <source>
        <dbReference type="Proteomes" id="UP000676325"/>
    </source>
</evidence>
<keyword evidence="2" id="KW-0812">Transmembrane</keyword>
<feature type="transmembrane region" description="Helical" evidence="2">
    <location>
        <begin position="115"/>
        <end position="133"/>
    </location>
</feature>
<keyword evidence="3" id="KW-0378">Hydrolase</keyword>
<sequence length="443" mass="48042">PQQPPPPSWGQSQGQQQYPQPQPQYQPVQQQGWGQQPPPPPYGQGGYGQQQPYFPQLPRQTVHFNPVMLLPIHHWIRDRSLRNWITILFVTLVVVPSIALVYVGDDVTKISKSTWAFAIYFACAWLLVLWIAIRPPLIRPMMLLEVGLIGLIFEAPLAIWLEKKLETQNQGLFAYIFTVGLPEEFVKILPIVVLGLILKNVWGPLTPKDYLFLGAVSGLAFGAAEAVQYINVYIPANSGEIATAAAGQGADPSSIGQYIAMTSIQSGSWRFVTDPMSHAVWAGISGYFVGLAFQHRRYFWLAFVGLGLTSVLHGINDDVAGHWFWIVEIVVSVLLFMAYVQAGGVIEQQLTEADEAHARLTGHGYPAGAYAMPMQQPMGAPGWGQGAPPPPAPGVSGTWGPAGGTGAYPAAPTWNPAAGWGQSGFTPLPGYRPPAGGQQPPPA</sequence>
<keyword evidence="2" id="KW-0472">Membrane</keyword>
<dbReference type="Proteomes" id="UP000676325">
    <property type="component" value="Unassembled WGS sequence"/>
</dbReference>
<reference evidence="3" key="1">
    <citation type="submission" date="2021-04" db="EMBL/GenBank/DDBJ databases">
        <title>Genome based classification of Actinospica acidithermotolerans sp. nov., an actinobacterium isolated from an Indonesian hot spring.</title>
        <authorList>
            <person name="Kusuma A.B."/>
            <person name="Putra K.E."/>
            <person name="Nafisah S."/>
            <person name="Loh J."/>
            <person name="Nouioui I."/>
            <person name="Goodfellow M."/>
        </authorList>
    </citation>
    <scope>NUCLEOTIDE SEQUENCE</scope>
    <source>
        <strain evidence="3">MGRD01-02</strain>
    </source>
</reference>
<dbReference type="RefSeq" id="WP_212518684.1">
    <property type="nucleotide sequence ID" value="NZ_JAGSOH010000036.1"/>
</dbReference>
<keyword evidence="3" id="KW-0645">Protease</keyword>
<keyword evidence="2" id="KW-1133">Transmembrane helix</keyword>
<dbReference type="AlphaFoldDB" id="A0A941EBH2"/>
<feature type="non-terminal residue" evidence="3">
    <location>
        <position position="1"/>
    </location>
</feature>
<evidence type="ECO:0000313" key="3">
    <source>
        <dbReference type="EMBL" id="MBR7827543.1"/>
    </source>
</evidence>
<name>A0A941EBH2_9ACTN</name>
<feature type="transmembrane region" description="Helical" evidence="2">
    <location>
        <begin position="210"/>
        <end position="230"/>
    </location>
</feature>